<proteinExistence type="inferred from homology"/>
<dbReference type="EMBL" id="QOVN01000004">
    <property type="protein sequence ID" value="RXG28907.1"/>
    <property type="molecule type" value="Genomic_DNA"/>
</dbReference>
<reference evidence="6" key="2">
    <citation type="submission" date="2016-11" db="EMBL/GenBank/DDBJ databases">
        <authorList>
            <person name="Varghese N."/>
            <person name="Submissions S."/>
        </authorList>
    </citation>
    <scope>NUCLEOTIDE SEQUENCE [LARGE SCALE GENOMIC DNA]</scope>
    <source>
        <strain evidence="6">DSM 19859</strain>
    </source>
</reference>
<keyword evidence="2 3" id="KW-0732">Signal</keyword>
<evidence type="ECO:0000313" key="6">
    <source>
        <dbReference type="Proteomes" id="UP000184240"/>
    </source>
</evidence>
<dbReference type="InterPro" id="IPR024930">
    <property type="entry name" value="Skp_dom_sf"/>
</dbReference>
<evidence type="ECO:0000256" key="3">
    <source>
        <dbReference type="SAM" id="SignalP"/>
    </source>
</evidence>
<comment type="similarity">
    <text evidence="1">Belongs to the Skp family.</text>
</comment>
<feature type="chain" id="PRO_5012409478" evidence="3">
    <location>
        <begin position="20"/>
        <end position="181"/>
    </location>
</feature>
<dbReference type="STRING" id="573501.SAMN04487999_0107"/>
<evidence type="ECO:0000313" key="4">
    <source>
        <dbReference type="EMBL" id="RXG28907.1"/>
    </source>
</evidence>
<sequence length="181" mass="20176">MKKIFLPLVACFISFSALAQTKVGTIDSDLVISSLDEVAQVQKDLEAYNAELEKQFKDLVTKYQTAVTAYQDAEATASEEDKQTKQEEIVGMEQDIQRFRQNSQGLISIRQNELMQPLYQKVGQALNQVAQEQNYSQVLTLNAGVAYFDPTHDLTQAVADKLGVTLKVQGQQDQTALPTQN</sequence>
<dbReference type="Gene3D" id="3.30.910.20">
    <property type="entry name" value="Skp domain"/>
    <property type="match status" value="1"/>
</dbReference>
<dbReference type="GO" id="GO:0050821">
    <property type="term" value="P:protein stabilization"/>
    <property type="evidence" value="ECO:0007669"/>
    <property type="project" value="TreeGrafter"/>
</dbReference>
<dbReference type="GO" id="GO:0005829">
    <property type="term" value="C:cytosol"/>
    <property type="evidence" value="ECO:0007669"/>
    <property type="project" value="TreeGrafter"/>
</dbReference>
<dbReference type="EMBL" id="FQXT01000001">
    <property type="protein sequence ID" value="SHH40251.1"/>
    <property type="molecule type" value="Genomic_DNA"/>
</dbReference>
<dbReference type="Proteomes" id="UP000184240">
    <property type="component" value="Unassembled WGS sequence"/>
</dbReference>
<keyword evidence="7" id="KW-1185">Reference proteome</keyword>
<dbReference type="AlphaFoldDB" id="A0A1M5SNY6"/>
<dbReference type="RefSeq" id="WP_072980419.1">
    <property type="nucleotide sequence ID" value="NZ_FQXT01000001.1"/>
</dbReference>
<dbReference type="PANTHER" id="PTHR35089">
    <property type="entry name" value="CHAPERONE PROTEIN SKP"/>
    <property type="match status" value="1"/>
</dbReference>
<dbReference type="GO" id="GO:0051082">
    <property type="term" value="F:unfolded protein binding"/>
    <property type="evidence" value="ECO:0007669"/>
    <property type="project" value="InterPro"/>
</dbReference>
<evidence type="ECO:0000313" key="7">
    <source>
        <dbReference type="Proteomes" id="UP000290037"/>
    </source>
</evidence>
<evidence type="ECO:0000313" key="5">
    <source>
        <dbReference type="EMBL" id="SHH40251.1"/>
    </source>
</evidence>
<dbReference type="Proteomes" id="UP000290037">
    <property type="component" value="Unassembled WGS sequence"/>
</dbReference>
<gene>
    <name evidence="4" type="ORF">DSM01_2369</name>
    <name evidence="5" type="ORF">SAMN04487999_0107</name>
</gene>
<name>A0A1M5SNY6_9FLAO</name>
<dbReference type="PANTHER" id="PTHR35089:SF1">
    <property type="entry name" value="CHAPERONE PROTEIN SKP"/>
    <property type="match status" value="1"/>
</dbReference>
<evidence type="ECO:0000256" key="2">
    <source>
        <dbReference type="ARBA" id="ARBA00022729"/>
    </source>
</evidence>
<dbReference type="InterPro" id="IPR005632">
    <property type="entry name" value="Chaperone_Skp"/>
</dbReference>
<organism evidence="5 6">
    <name type="scientific">Leeuwenhoekiella palythoae</name>
    <dbReference type="NCBI Taxonomy" id="573501"/>
    <lineage>
        <taxon>Bacteria</taxon>
        <taxon>Pseudomonadati</taxon>
        <taxon>Bacteroidota</taxon>
        <taxon>Flavobacteriia</taxon>
        <taxon>Flavobacteriales</taxon>
        <taxon>Flavobacteriaceae</taxon>
        <taxon>Leeuwenhoekiella</taxon>
    </lineage>
</organism>
<dbReference type="OrthoDB" id="1493480at2"/>
<dbReference type="SMART" id="SM00935">
    <property type="entry name" value="OmpH"/>
    <property type="match status" value="1"/>
</dbReference>
<evidence type="ECO:0000256" key="1">
    <source>
        <dbReference type="ARBA" id="ARBA00009091"/>
    </source>
</evidence>
<protein>
    <submittedName>
        <fullName evidence="5">Periplasmic chaperone for outer membrane proteins Skp</fullName>
    </submittedName>
</protein>
<reference evidence="4 7" key="3">
    <citation type="submission" date="2018-07" db="EMBL/GenBank/DDBJ databases">
        <title>Leeuwenhoekiella genomics.</title>
        <authorList>
            <person name="Tahon G."/>
            <person name="Willems A."/>
        </authorList>
    </citation>
    <scope>NUCLEOTIDE SEQUENCE [LARGE SCALE GENOMIC DNA]</scope>
    <source>
        <strain evidence="4 7">LMG 24856</strain>
    </source>
</reference>
<feature type="signal peptide" evidence="3">
    <location>
        <begin position="1"/>
        <end position="19"/>
    </location>
</feature>
<dbReference type="SUPFAM" id="SSF111384">
    <property type="entry name" value="OmpH-like"/>
    <property type="match status" value="1"/>
</dbReference>
<dbReference type="Pfam" id="PF03938">
    <property type="entry name" value="OmpH"/>
    <property type="match status" value="1"/>
</dbReference>
<accession>A0A1M5SNY6</accession>
<reference evidence="5" key="1">
    <citation type="submission" date="2016-11" db="EMBL/GenBank/DDBJ databases">
        <authorList>
            <person name="Jaros S."/>
            <person name="Januszkiewicz K."/>
            <person name="Wedrychowicz H."/>
        </authorList>
    </citation>
    <scope>NUCLEOTIDE SEQUENCE [LARGE SCALE GENOMIC DNA]</scope>
    <source>
        <strain evidence="5">DSM 19859</strain>
    </source>
</reference>